<keyword evidence="6 9" id="KW-0413">Isomerase</keyword>
<gene>
    <name evidence="12" type="ORF">HHI_13575</name>
</gene>
<proteinExistence type="predicted"/>
<sequence>MVRVVFLAAAFAAISVFGAPVSPASAQEADRQTLEGIAAIVNDKPISYSDVRQRARLLLLTIGASQPTQEQVQQITGQALEQLIDEKLQLDRVSEFEVEVDPVEIDAAVQNMASEAGVTGEVLREQLTSSGVNPASLEEQMRAEIAWNRLMSGLYGNRIRISENQVDDQMSRLRTASQKTQYRIGEIFLYAPDEATKTEALTAAESIISQLQQGADFRVAAQRISSAPTAAAGGDMGWVTIEDIDPTIAEAVRNSSGNGLLEPIQTENGIYIILLGGKREPAEPVTRVDLKRLVAADGVEATLTEAIGRINSCDDVQSVANTNSGLRAQDIADINVDELGPEGRSLVLATDVGQPTEIFAVSSGLAVMYVCRRQDGAEALPSREDLKGSLKSRELNMISERELRNARRLATIIYR</sequence>
<dbReference type="RefSeq" id="WP_011647145.1">
    <property type="nucleotide sequence ID" value="NZ_ARYI01000012.1"/>
</dbReference>
<feature type="signal peptide" evidence="10">
    <location>
        <begin position="1"/>
        <end position="18"/>
    </location>
</feature>
<dbReference type="Gene3D" id="1.10.4030.10">
    <property type="entry name" value="Porin chaperone SurA, peptide-binding domain"/>
    <property type="match status" value="1"/>
</dbReference>
<evidence type="ECO:0000256" key="4">
    <source>
        <dbReference type="ARBA" id="ARBA00023110"/>
    </source>
</evidence>
<dbReference type="Gene3D" id="3.10.50.40">
    <property type="match status" value="1"/>
</dbReference>
<keyword evidence="3" id="KW-0574">Periplasm</keyword>
<dbReference type="PROSITE" id="PS50198">
    <property type="entry name" value="PPIC_PPIASE_2"/>
    <property type="match status" value="1"/>
</dbReference>
<evidence type="ECO:0000256" key="8">
    <source>
        <dbReference type="ARBA" id="ARBA00031484"/>
    </source>
</evidence>
<dbReference type="SUPFAM" id="SSF54534">
    <property type="entry name" value="FKBP-like"/>
    <property type="match status" value="1"/>
</dbReference>
<dbReference type="GO" id="GO:0003755">
    <property type="term" value="F:peptidyl-prolyl cis-trans isomerase activity"/>
    <property type="evidence" value="ECO:0007669"/>
    <property type="project" value="UniProtKB-KW"/>
</dbReference>
<evidence type="ECO:0000256" key="7">
    <source>
        <dbReference type="ARBA" id="ARBA00030642"/>
    </source>
</evidence>
<evidence type="ECO:0000313" key="13">
    <source>
        <dbReference type="Proteomes" id="UP000025061"/>
    </source>
</evidence>
<dbReference type="PATRIC" id="fig|1280951.3.peg.2733"/>
<keyword evidence="5" id="KW-0143">Chaperone</keyword>
<dbReference type="InterPro" id="IPR015391">
    <property type="entry name" value="SurA_N"/>
</dbReference>
<dbReference type="InterPro" id="IPR000297">
    <property type="entry name" value="PPIase_PpiC"/>
</dbReference>
<dbReference type="Pfam" id="PF00639">
    <property type="entry name" value="Rotamase"/>
    <property type="match status" value="1"/>
</dbReference>
<accession>A0A059FJ00</accession>
<organism evidence="12 13">
    <name type="scientific">Hyphomonas hirschiana VP5</name>
    <dbReference type="NCBI Taxonomy" id="1280951"/>
    <lineage>
        <taxon>Bacteria</taxon>
        <taxon>Pseudomonadati</taxon>
        <taxon>Pseudomonadota</taxon>
        <taxon>Alphaproteobacteria</taxon>
        <taxon>Hyphomonadales</taxon>
        <taxon>Hyphomonadaceae</taxon>
        <taxon>Hyphomonas</taxon>
    </lineage>
</organism>
<feature type="domain" description="PpiC" evidence="11">
    <location>
        <begin position="179"/>
        <end position="277"/>
    </location>
</feature>
<dbReference type="SUPFAM" id="SSF109998">
    <property type="entry name" value="Triger factor/SurA peptide-binding domain-like"/>
    <property type="match status" value="1"/>
</dbReference>
<dbReference type="PANTHER" id="PTHR47637:SF1">
    <property type="entry name" value="CHAPERONE SURA"/>
    <property type="match status" value="1"/>
</dbReference>
<dbReference type="InterPro" id="IPR046357">
    <property type="entry name" value="PPIase_dom_sf"/>
</dbReference>
<dbReference type="InterPro" id="IPR027304">
    <property type="entry name" value="Trigger_fact/SurA_dom_sf"/>
</dbReference>
<dbReference type="PANTHER" id="PTHR47637">
    <property type="entry name" value="CHAPERONE SURA"/>
    <property type="match status" value="1"/>
</dbReference>
<evidence type="ECO:0000256" key="9">
    <source>
        <dbReference type="PROSITE-ProRule" id="PRU00278"/>
    </source>
</evidence>
<protein>
    <recommendedName>
        <fullName evidence="1">Parvulin-like PPIase</fullName>
    </recommendedName>
    <alternativeName>
        <fullName evidence="7">Peptidyl-prolyl cis-trans isomerase plp</fullName>
    </alternativeName>
    <alternativeName>
        <fullName evidence="8">Rotamase plp</fullName>
    </alternativeName>
</protein>
<evidence type="ECO:0000256" key="6">
    <source>
        <dbReference type="ARBA" id="ARBA00023235"/>
    </source>
</evidence>
<dbReference type="Proteomes" id="UP000025061">
    <property type="component" value="Unassembled WGS sequence"/>
</dbReference>
<name>A0A059FJ00_9PROT</name>
<evidence type="ECO:0000256" key="3">
    <source>
        <dbReference type="ARBA" id="ARBA00022764"/>
    </source>
</evidence>
<keyword evidence="4 9" id="KW-0697">Rotamase</keyword>
<evidence type="ECO:0000256" key="10">
    <source>
        <dbReference type="SAM" id="SignalP"/>
    </source>
</evidence>
<evidence type="ECO:0000256" key="5">
    <source>
        <dbReference type="ARBA" id="ARBA00023186"/>
    </source>
</evidence>
<evidence type="ECO:0000256" key="2">
    <source>
        <dbReference type="ARBA" id="ARBA00022729"/>
    </source>
</evidence>
<comment type="caution">
    <text evidence="12">The sequence shown here is derived from an EMBL/GenBank/DDBJ whole genome shotgun (WGS) entry which is preliminary data.</text>
</comment>
<keyword evidence="2 10" id="KW-0732">Signal</keyword>
<dbReference type="OrthoDB" id="9791746at2"/>
<feature type="chain" id="PRO_5007752527" description="Parvulin-like PPIase" evidence="10">
    <location>
        <begin position="19"/>
        <end position="415"/>
    </location>
</feature>
<evidence type="ECO:0000313" key="12">
    <source>
        <dbReference type="EMBL" id="KCZ90572.1"/>
    </source>
</evidence>
<evidence type="ECO:0000256" key="1">
    <source>
        <dbReference type="ARBA" id="ARBA00018370"/>
    </source>
</evidence>
<dbReference type="AlphaFoldDB" id="A0A059FJ00"/>
<dbReference type="Pfam" id="PF09312">
    <property type="entry name" value="SurA_N"/>
    <property type="match status" value="1"/>
</dbReference>
<reference evidence="12 13" key="1">
    <citation type="submission" date="2013-04" db="EMBL/GenBank/DDBJ databases">
        <title>Hyphomonas hirschiana VP5 Genome Sequencing.</title>
        <authorList>
            <person name="Lai Q."/>
            <person name="Shao Z."/>
        </authorList>
    </citation>
    <scope>NUCLEOTIDE SEQUENCE [LARGE SCALE GENOMIC DNA]</scope>
    <source>
        <strain evidence="12 13">VP5</strain>
    </source>
</reference>
<keyword evidence="13" id="KW-1185">Reference proteome</keyword>
<dbReference type="EMBL" id="ARYI01000012">
    <property type="protein sequence ID" value="KCZ90572.1"/>
    <property type="molecule type" value="Genomic_DNA"/>
</dbReference>
<dbReference type="InterPro" id="IPR050280">
    <property type="entry name" value="OMP_Chaperone_SurA"/>
</dbReference>
<evidence type="ECO:0000259" key="11">
    <source>
        <dbReference type="PROSITE" id="PS50198"/>
    </source>
</evidence>